<evidence type="ECO:0000256" key="3">
    <source>
        <dbReference type="ARBA" id="ARBA00022490"/>
    </source>
</evidence>
<dbReference type="OrthoDB" id="2130750at2759"/>
<evidence type="ECO:0000256" key="5">
    <source>
        <dbReference type="ARBA" id="ARBA00023017"/>
    </source>
</evidence>
<accession>A0A420HL44</accession>
<keyword evidence="7" id="KW-0206">Cytoskeleton</keyword>
<dbReference type="EMBL" id="MCBR01018479">
    <property type="protein sequence ID" value="RKF58148.1"/>
    <property type="molecule type" value="Genomic_DNA"/>
</dbReference>
<dbReference type="Proteomes" id="UP000285405">
    <property type="component" value="Unassembled WGS sequence"/>
</dbReference>
<evidence type="ECO:0000313" key="12">
    <source>
        <dbReference type="Proteomes" id="UP000285405"/>
    </source>
</evidence>
<evidence type="ECO:0000256" key="7">
    <source>
        <dbReference type="ARBA" id="ARBA00023212"/>
    </source>
</evidence>
<dbReference type="GO" id="GO:0030286">
    <property type="term" value="C:dynein complex"/>
    <property type="evidence" value="ECO:0007669"/>
    <property type="project" value="UniProtKB-KW"/>
</dbReference>
<feature type="compositionally biased region" description="Polar residues" evidence="9">
    <location>
        <begin position="129"/>
        <end position="152"/>
    </location>
</feature>
<comment type="caution">
    <text evidence="11">The sequence shown here is derived from an EMBL/GenBank/DDBJ whole genome shotgun (WGS) entry which is preliminary data.</text>
</comment>
<dbReference type="Pfam" id="PF12455">
    <property type="entry name" value="Dynactin"/>
    <property type="match status" value="1"/>
</dbReference>
<comment type="similarity">
    <text evidence="2">Belongs to the dynactin 150 kDa subunit family.</text>
</comment>
<keyword evidence="6 8" id="KW-0175">Coiled coil</keyword>
<evidence type="ECO:0000259" key="10">
    <source>
        <dbReference type="PROSITE" id="PS50245"/>
    </source>
</evidence>
<reference evidence="11 12" key="1">
    <citation type="journal article" date="2018" name="BMC Genomics">
        <title>Comparative genome analyses reveal sequence features reflecting distinct modes of host-adaptation between dicot and monocot powdery mildew.</title>
        <authorList>
            <person name="Wu Y."/>
            <person name="Ma X."/>
            <person name="Pan Z."/>
            <person name="Kale S.D."/>
            <person name="Song Y."/>
            <person name="King H."/>
            <person name="Zhang Q."/>
            <person name="Presley C."/>
            <person name="Deng X."/>
            <person name="Wei C.I."/>
            <person name="Xiao S."/>
        </authorList>
    </citation>
    <scope>NUCLEOTIDE SEQUENCE [LARGE SCALE GENOMIC DNA]</scope>
    <source>
        <strain evidence="11">UCSC1</strain>
    </source>
</reference>
<feature type="compositionally biased region" description="Polar residues" evidence="9">
    <location>
        <begin position="193"/>
        <end position="221"/>
    </location>
</feature>
<dbReference type="SMART" id="SM01052">
    <property type="entry name" value="CAP_GLY"/>
    <property type="match status" value="1"/>
</dbReference>
<feature type="coiled-coil region" evidence="8">
    <location>
        <begin position="1057"/>
        <end position="1177"/>
    </location>
</feature>
<dbReference type="InterPro" id="IPR000938">
    <property type="entry name" value="CAP-Gly_domain"/>
</dbReference>
<keyword evidence="4" id="KW-0493">Microtubule</keyword>
<dbReference type="Gene3D" id="2.30.30.190">
    <property type="entry name" value="CAP Gly-rich-like domain"/>
    <property type="match status" value="1"/>
</dbReference>
<dbReference type="GO" id="GO:0005874">
    <property type="term" value="C:microtubule"/>
    <property type="evidence" value="ECO:0007669"/>
    <property type="project" value="UniProtKB-KW"/>
</dbReference>
<feature type="region of interest" description="Disordered" evidence="9">
    <location>
        <begin position="181"/>
        <end position="300"/>
    </location>
</feature>
<evidence type="ECO:0000313" key="11">
    <source>
        <dbReference type="EMBL" id="RKF58148.1"/>
    </source>
</evidence>
<sequence>MVEISVGQAVRLIDNGAEGVVRFLGETEFAAGVWVGVELDSALGKNDGSVQNKRYFKCEIGRGIFLRPTGITVISKQTKPNNNARRAVRPSSISSTLGRRSSNVSDSSVKKRMSMTTSSSSPNPAGRNASRNSSIFGSPTKSPSKQKPGTDFIASTSQAGISLHSPAPSVSSLKLRQNTNKIRTSMPPPPRPASTTIRPTVGGSSTRLITSSSRAASTSGQKLPPRPRQHTHSASSQINYFPGPNTDPEIGVEPMEASPVKSDELSPLANSPPFSRNTTSTSRPKALISSDTDWKNTSPVAQRTTGMNTAASRINEDLKTKIRVLDKKAIENRDKIKALEKVQEERDRLETIIQKMQSKYHPQKQEIMELRKKLKETEEKLEQIENTQVEHDLMLEMATLDREVAEETAEALQTELDAMKQKNEELEMEIEVLREENTELGTEMSPEEKNSQSWLQMERNNERMREALIRLRDMTQHTEAELQDEVKSLQKDLEAFKDIQEKYDLVKEKLAQADDAIENLKQQLDSVMGAEDMIEELTEKNAILQEDLEELKATIADFETLKEISDEVEINHVEIEKEMQSDIDTKESIILEQKRRSVQQEQVISDMEYTLLRFRELVTNLQSDLDDMRASHATTEAEAEELSHRSHAIIDLNRKLQISAAKTQVKAIDLELRRLDAQEASEHLSIVQLYLPDTFSVDRDSILALLRFRRVGFKSRLLHGFVKERINSQSSIGYDDNIFASCDVLNRLSWVAAMCDCFANEISRSTISEFIKYEGALYELEPVERALNTWIDGLRRDEFKEAPCASELKRTIALMSHLAQVHITQNLESYADKAYMKSVVMQDQLENSAIALSFTKYMVDSIIPKQEENHEVAQHFLRKIDAVISQTKNAKVIIGKTIRALAELNTRSLSLTPDTLESFENCESISEILAEFSREFGDDLYQLLHVEGPSENLTYENAEATSQKITLNVFGQSETELFSTYSSRVRDLTNLLADLAILASDLEMTQEFERPQTPWALRSMELKSSKVTPANIEDDIRRLKEENHERARALAIKDQTLEETLVKVELLESRMKDASKKQKLLTELDHRIKESQIRESELRKTIESQNKELSLLEADREKWRKVAEDVKEFSAGNRTAGIGHEGSAATAREMKILLAEIENLQATVRHLNKENYSLSRTEYKNIEWIEEPLVKPKTQADENKTSILFEGHQVLTELINLCSNAKLFNLSSSEKNRLSWRSAKSTPQYHVAKQRYDFEVWRVWKDDVLERARVMEQGKFKKVSVQKHKNPGKMAAQIRLFLPEWEKKMARPEEVTILEPHEFEDFKGTLGFF</sequence>
<evidence type="ECO:0000256" key="1">
    <source>
        <dbReference type="ARBA" id="ARBA00004245"/>
    </source>
</evidence>
<evidence type="ECO:0000256" key="6">
    <source>
        <dbReference type="ARBA" id="ARBA00023054"/>
    </source>
</evidence>
<protein>
    <submittedName>
        <fullName evidence="11">Dynactin, 150 kDa isoform</fullName>
    </submittedName>
</protein>
<dbReference type="SUPFAM" id="SSF74924">
    <property type="entry name" value="Cap-Gly domain"/>
    <property type="match status" value="1"/>
</dbReference>
<gene>
    <name evidence="11" type="ORF">GcC1_184038</name>
</gene>
<feature type="coiled-coil region" evidence="8">
    <location>
        <begin position="325"/>
        <end position="443"/>
    </location>
</feature>
<feature type="region of interest" description="Disordered" evidence="9">
    <location>
        <begin position="76"/>
        <end position="152"/>
    </location>
</feature>
<dbReference type="PROSITE" id="PS50245">
    <property type="entry name" value="CAP_GLY_2"/>
    <property type="match status" value="1"/>
</dbReference>
<proteinExistence type="inferred from homology"/>
<dbReference type="InterPro" id="IPR022157">
    <property type="entry name" value="Dynactin"/>
</dbReference>
<name>A0A420HL44_9PEZI</name>
<feature type="compositionally biased region" description="Polar residues" evidence="9">
    <location>
        <begin position="268"/>
        <end position="300"/>
    </location>
</feature>
<feature type="compositionally biased region" description="Low complexity" evidence="9">
    <location>
        <begin position="91"/>
        <end position="102"/>
    </location>
</feature>
<keyword evidence="3" id="KW-0963">Cytoplasm</keyword>
<dbReference type="PANTHER" id="PTHR18916">
    <property type="entry name" value="DYNACTIN 1-RELATED MICROTUBULE-BINDING"/>
    <property type="match status" value="1"/>
</dbReference>
<feature type="domain" description="CAP-Gly" evidence="10">
    <location>
        <begin position="25"/>
        <end position="67"/>
    </location>
</feature>
<evidence type="ECO:0000256" key="8">
    <source>
        <dbReference type="SAM" id="Coils"/>
    </source>
</evidence>
<evidence type="ECO:0000256" key="9">
    <source>
        <dbReference type="SAM" id="MobiDB-lite"/>
    </source>
</evidence>
<evidence type="ECO:0000256" key="2">
    <source>
        <dbReference type="ARBA" id="ARBA00011010"/>
    </source>
</evidence>
<feature type="coiled-coil region" evidence="8">
    <location>
        <begin position="472"/>
        <end position="561"/>
    </location>
</feature>
<dbReference type="InterPro" id="IPR036859">
    <property type="entry name" value="CAP-Gly_dom_sf"/>
</dbReference>
<feature type="coiled-coil region" evidence="8">
    <location>
        <begin position="625"/>
        <end position="678"/>
    </location>
</feature>
<dbReference type="Pfam" id="PF01302">
    <property type="entry name" value="CAP_GLY"/>
    <property type="match status" value="1"/>
</dbReference>
<keyword evidence="5" id="KW-0243">Dynein</keyword>
<organism evidence="11 12">
    <name type="scientific">Golovinomyces cichoracearum</name>
    <dbReference type="NCBI Taxonomy" id="62708"/>
    <lineage>
        <taxon>Eukaryota</taxon>
        <taxon>Fungi</taxon>
        <taxon>Dikarya</taxon>
        <taxon>Ascomycota</taxon>
        <taxon>Pezizomycotina</taxon>
        <taxon>Leotiomycetes</taxon>
        <taxon>Erysiphales</taxon>
        <taxon>Erysiphaceae</taxon>
        <taxon>Golovinomyces</taxon>
    </lineage>
</organism>
<comment type="subcellular location">
    <subcellularLocation>
        <location evidence="1">Cytoplasm</location>
        <location evidence="1">Cytoskeleton</location>
    </subcellularLocation>
</comment>
<evidence type="ECO:0000256" key="4">
    <source>
        <dbReference type="ARBA" id="ARBA00022701"/>
    </source>
</evidence>